<dbReference type="CDD" id="cd08041">
    <property type="entry name" value="OBF_kDNA_ligase_like"/>
    <property type="match status" value="1"/>
</dbReference>
<sequence length="290" mass="32088">MRPRANRLLFCCLLPGLLASSPLAVAANPPPVMLATVYHAGLDVTGYYVSEKLDGVRGRWDGQRLHTRGGLPIEAPAWFTARWPRQPMDGELWLGRGRFDDTSALVRAGDGDDSAWHDVRFMVFDLPADAGPFSARVRRMRALLDDTGIASLHRVRQFRVDDAAELDAWLQRIVAAGGEGLVLQHRDAHYRVGRSEDLLKYKPYDDAEARVIGYTAGQGQYAGVLGALIVERPDGLRFRIGGGFSNAQRARPPAIGSQVTYRYNGLTDSGTPRFARFLRERALVPPPDPR</sequence>
<dbReference type="RefSeq" id="WP_243322218.1">
    <property type="nucleotide sequence ID" value="NZ_JALGCL010000004.1"/>
</dbReference>
<dbReference type="InterPro" id="IPR050326">
    <property type="entry name" value="NAD_dep_DNA_ligaseB"/>
</dbReference>
<keyword evidence="3" id="KW-0235">DNA replication</keyword>
<dbReference type="InterPro" id="IPR012340">
    <property type="entry name" value="NA-bd_OB-fold"/>
</dbReference>
<evidence type="ECO:0000259" key="8">
    <source>
        <dbReference type="Pfam" id="PF01068"/>
    </source>
</evidence>
<dbReference type="Pfam" id="PF01068">
    <property type="entry name" value="DNA_ligase_A_M"/>
    <property type="match status" value="1"/>
</dbReference>
<dbReference type="GO" id="GO:0003910">
    <property type="term" value="F:DNA ligase (ATP) activity"/>
    <property type="evidence" value="ECO:0007669"/>
    <property type="project" value="UniProtKB-EC"/>
</dbReference>
<evidence type="ECO:0000313" key="11">
    <source>
        <dbReference type="Proteomes" id="UP001165423"/>
    </source>
</evidence>
<dbReference type="PANTHER" id="PTHR47810">
    <property type="entry name" value="DNA LIGASE"/>
    <property type="match status" value="1"/>
</dbReference>
<keyword evidence="5" id="KW-0234">DNA repair</keyword>
<dbReference type="InterPro" id="IPR029319">
    <property type="entry name" value="DNA_ligase_OB"/>
</dbReference>
<comment type="cofactor">
    <cofactor evidence="1">
        <name>a divalent metal cation</name>
        <dbReference type="ChEBI" id="CHEBI:60240"/>
    </cofactor>
</comment>
<dbReference type="PANTHER" id="PTHR47810:SF1">
    <property type="entry name" value="DNA LIGASE B"/>
    <property type="match status" value="1"/>
</dbReference>
<dbReference type="EMBL" id="JALGCL010000004">
    <property type="protein sequence ID" value="MCJ0826584.1"/>
    <property type="molecule type" value="Genomic_DNA"/>
</dbReference>
<keyword evidence="2 10" id="KW-0436">Ligase</keyword>
<evidence type="ECO:0000256" key="4">
    <source>
        <dbReference type="ARBA" id="ARBA00022763"/>
    </source>
</evidence>
<name>A0ABT0A6I1_9GAMM</name>
<feature type="chain" id="PRO_5046230908" evidence="7">
    <location>
        <begin position="27"/>
        <end position="290"/>
    </location>
</feature>
<keyword evidence="7" id="KW-0732">Signal</keyword>
<dbReference type="SUPFAM" id="SSF50249">
    <property type="entry name" value="Nucleic acid-binding proteins"/>
    <property type="match status" value="1"/>
</dbReference>
<evidence type="ECO:0000256" key="5">
    <source>
        <dbReference type="ARBA" id="ARBA00023204"/>
    </source>
</evidence>
<dbReference type="Gene3D" id="2.40.50.140">
    <property type="entry name" value="Nucleic acid-binding proteins"/>
    <property type="match status" value="1"/>
</dbReference>
<feature type="signal peptide" evidence="7">
    <location>
        <begin position="1"/>
        <end position="26"/>
    </location>
</feature>
<accession>A0ABT0A6I1</accession>
<dbReference type="SUPFAM" id="SSF56091">
    <property type="entry name" value="DNA ligase/mRNA capping enzyme, catalytic domain"/>
    <property type="match status" value="1"/>
</dbReference>
<evidence type="ECO:0000259" key="9">
    <source>
        <dbReference type="Pfam" id="PF14743"/>
    </source>
</evidence>
<dbReference type="Pfam" id="PF14743">
    <property type="entry name" value="DNA_ligase_OB_2"/>
    <property type="match status" value="1"/>
</dbReference>
<evidence type="ECO:0000256" key="2">
    <source>
        <dbReference type="ARBA" id="ARBA00022598"/>
    </source>
</evidence>
<dbReference type="NCBIfam" id="NF006592">
    <property type="entry name" value="PRK09125.1"/>
    <property type="match status" value="1"/>
</dbReference>
<dbReference type="CDD" id="cd07896">
    <property type="entry name" value="Adenylation_kDNA_ligase_like"/>
    <property type="match status" value="1"/>
</dbReference>
<keyword evidence="4" id="KW-0227">DNA damage</keyword>
<feature type="domain" description="DNA ligase OB-like" evidence="9">
    <location>
        <begin position="217"/>
        <end position="281"/>
    </location>
</feature>
<proteinExistence type="predicted"/>
<organism evidence="10 11">
    <name type="scientific">Cognatiluteimonas sedimenti</name>
    <dbReference type="NCBI Taxonomy" id="2927791"/>
    <lineage>
        <taxon>Bacteria</taxon>
        <taxon>Pseudomonadati</taxon>
        <taxon>Pseudomonadota</taxon>
        <taxon>Gammaproteobacteria</taxon>
        <taxon>Lysobacterales</taxon>
        <taxon>Lysobacteraceae</taxon>
        <taxon>Cognatiluteimonas</taxon>
    </lineage>
</organism>
<evidence type="ECO:0000256" key="1">
    <source>
        <dbReference type="ARBA" id="ARBA00001968"/>
    </source>
</evidence>
<dbReference type="Gene3D" id="3.30.1490.70">
    <property type="match status" value="1"/>
</dbReference>
<dbReference type="Gene3D" id="3.30.470.30">
    <property type="entry name" value="DNA ligase/mRNA capping enzyme"/>
    <property type="match status" value="1"/>
</dbReference>
<evidence type="ECO:0000256" key="7">
    <source>
        <dbReference type="SAM" id="SignalP"/>
    </source>
</evidence>
<feature type="domain" description="ATP-dependent DNA ligase family profile" evidence="8">
    <location>
        <begin position="118"/>
        <end position="202"/>
    </location>
</feature>
<evidence type="ECO:0000256" key="6">
    <source>
        <dbReference type="ARBA" id="ARBA00034003"/>
    </source>
</evidence>
<dbReference type="EC" id="6.5.1.1" evidence="10"/>
<comment type="caution">
    <text evidence="10">The sequence shown here is derived from an EMBL/GenBank/DDBJ whole genome shotgun (WGS) entry which is preliminary data.</text>
</comment>
<dbReference type="Proteomes" id="UP001165423">
    <property type="component" value="Unassembled WGS sequence"/>
</dbReference>
<comment type="catalytic activity">
    <reaction evidence="6">
        <text>ATP + (deoxyribonucleotide)n-3'-hydroxyl + 5'-phospho-(deoxyribonucleotide)m = (deoxyribonucleotide)n+m + AMP + diphosphate.</text>
        <dbReference type="EC" id="6.5.1.1"/>
    </reaction>
</comment>
<gene>
    <name evidence="10" type="ORF">MQC88_11585</name>
</gene>
<keyword evidence="11" id="KW-1185">Reference proteome</keyword>
<dbReference type="InterPro" id="IPR012310">
    <property type="entry name" value="DNA_ligase_ATP-dep_cent"/>
</dbReference>
<evidence type="ECO:0000256" key="3">
    <source>
        <dbReference type="ARBA" id="ARBA00022705"/>
    </source>
</evidence>
<protein>
    <submittedName>
        <fullName evidence="10">DNA ligase</fullName>
        <ecNumber evidence="10">6.5.1.1</ecNumber>
    </submittedName>
</protein>
<evidence type="ECO:0000313" key="10">
    <source>
        <dbReference type="EMBL" id="MCJ0826584.1"/>
    </source>
</evidence>
<reference evidence="10 11" key="1">
    <citation type="submission" date="2022-03" db="EMBL/GenBank/DDBJ databases">
        <title>Luteimonas soily sp. nov., a novel bacterium isolated from the soil.</title>
        <authorList>
            <person name="Zhang X."/>
        </authorList>
    </citation>
    <scope>NUCLEOTIDE SEQUENCE [LARGE SCALE GENOMIC DNA]</scope>
    <source>
        <strain evidence="10 11">50</strain>
    </source>
</reference>